<protein>
    <submittedName>
        <fullName evidence="1">SRPBCC family protein</fullName>
    </submittedName>
</protein>
<gene>
    <name evidence="1" type="ORF">IDM40_16460</name>
</gene>
<dbReference type="SUPFAM" id="SSF55961">
    <property type="entry name" value="Bet v1-like"/>
    <property type="match status" value="1"/>
</dbReference>
<dbReference type="Proteomes" id="UP000806528">
    <property type="component" value="Unassembled WGS sequence"/>
</dbReference>
<reference evidence="1 2" key="1">
    <citation type="submission" date="2020-09" db="EMBL/GenBank/DDBJ databases">
        <title>Diversity and distribution of actinomycetes associated with coral in the coast of Hainan.</title>
        <authorList>
            <person name="Li F."/>
        </authorList>
    </citation>
    <scope>NUCLEOTIDE SEQUENCE [LARGE SCALE GENOMIC DNA]</scope>
    <source>
        <strain evidence="1 2">HNM0947</strain>
    </source>
</reference>
<dbReference type="EMBL" id="JADBGI010000014">
    <property type="protein sequence ID" value="MBE3000280.1"/>
    <property type="molecule type" value="Genomic_DNA"/>
</dbReference>
<name>A0ABR9P8W1_9ACTN</name>
<evidence type="ECO:0000313" key="1">
    <source>
        <dbReference type="EMBL" id="MBE3000280.1"/>
    </source>
</evidence>
<proteinExistence type="predicted"/>
<comment type="caution">
    <text evidence="1">The sequence shown here is derived from an EMBL/GenBank/DDBJ whole genome shotgun (WGS) entry which is preliminary data.</text>
</comment>
<evidence type="ECO:0000313" key="2">
    <source>
        <dbReference type="Proteomes" id="UP000806528"/>
    </source>
</evidence>
<organism evidence="1 2">
    <name type="scientific">Nocardiopsis coralli</name>
    <dbReference type="NCBI Taxonomy" id="2772213"/>
    <lineage>
        <taxon>Bacteria</taxon>
        <taxon>Bacillati</taxon>
        <taxon>Actinomycetota</taxon>
        <taxon>Actinomycetes</taxon>
        <taxon>Streptosporangiales</taxon>
        <taxon>Nocardiopsidaceae</taxon>
        <taxon>Nocardiopsis</taxon>
    </lineage>
</organism>
<dbReference type="InterPro" id="IPR023393">
    <property type="entry name" value="START-like_dom_sf"/>
</dbReference>
<keyword evidence="2" id="KW-1185">Reference proteome</keyword>
<dbReference type="RefSeq" id="WP_193122898.1">
    <property type="nucleotide sequence ID" value="NZ_JADBGI010000014.1"/>
</dbReference>
<accession>A0ABR9P8W1</accession>
<sequence length="148" mass="16594">MATHKVSRTIDVDAPASVVFDIIARPARHSEIDGSGSVGGPTFGPERLAPGVRFGVDMRMYGVPYRMSNEVVEFEEGRRLVWKTTGPQRWGYELGELPDGGTRVRETFDYSRGPSFFYVLTGFPRKNAEAIEQTLLRLREVAEAENRV</sequence>
<dbReference type="InterPro" id="IPR019587">
    <property type="entry name" value="Polyketide_cyclase/dehydratase"/>
</dbReference>
<dbReference type="Gene3D" id="3.30.530.20">
    <property type="match status" value="1"/>
</dbReference>
<dbReference type="Pfam" id="PF10604">
    <property type="entry name" value="Polyketide_cyc2"/>
    <property type="match status" value="1"/>
</dbReference>